<comment type="caution">
    <text evidence="2">The sequence shown here is derived from an EMBL/GenBank/DDBJ whole genome shotgun (WGS) entry which is preliminary data.</text>
</comment>
<dbReference type="Proteomes" id="UP001162031">
    <property type="component" value="Unassembled WGS sequence"/>
</dbReference>
<feature type="compositionally biased region" description="Basic residues" evidence="1">
    <location>
        <begin position="122"/>
        <end position="134"/>
    </location>
</feature>
<accession>A0AAV0TAE3</accession>
<feature type="region of interest" description="Disordered" evidence="1">
    <location>
        <begin position="90"/>
        <end position="134"/>
    </location>
</feature>
<reference evidence="2" key="1">
    <citation type="submission" date="2022-12" db="EMBL/GenBank/DDBJ databases">
        <authorList>
            <person name="Webb A."/>
        </authorList>
    </citation>
    <scope>NUCLEOTIDE SEQUENCE</scope>
    <source>
        <strain evidence="2">Hp1</strain>
    </source>
</reference>
<feature type="compositionally biased region" description="Basic and acidic residues" evidence="1">
    <location>
        <begin position="54"/>
        <end position="68"/>
    </location>
</feature>
<dbReference type="AlphaFoldDB" id="A0AAV0TAE3"/>
<evidence type="ECO:0000313" key="2">
    <source>
        <dbReference type="EMBL" id="CAI5715965.1"/>
    </source>
</evidence>
<sequence length="134" mass="15078">MLSMFSGLGLSRDGSCAAVVSTNNSAAKDLLVSKRVERQAEAEAIATQALKRQQQKERQERTKKEKEAQQPVSALRQAMDFFAQEVDERESFVSRSTRRRHKSSGKRSTTRAEVAALAGASRGRRHRQLKYNRV</sequence>
<protein>
    <submittedName>
        <fullName evidence="2">Uncharacterized protein</fullName>
    </submittedName>
</protein>
<dbReference type="EMBL" id="CANTFL010000146">
    <property type="protein sequence ID" value="CAI5715965.1"/>
    <property type="molecule type" value="Genomic_DNA"/>
</dbReference>
<gene>
    <name evidence="2" type="ORF">HBR001_LOCUS1539</name>
</gene>
<proteinExistence type="predicted"/>
<feature type="region of interest" description="Disordered" evidence="1">
    <location>
        <begin position="48"/>
        <end position="74"/>
    </location>
</feature>
<organism evidence="2 3">
    <name type="scientific">Hyaloperonospora brassicae</name>
    <name type="common">Brassica downy mildew</name>
    <name type="synonym">Peronospora brassicae</name>
    <dbReference type="NCBI Taxonomy" id="162125"/>
    <lineage>
        <taxon>Eukaryota</taxon>
        <taxon>Sar</taxon>
        <taxon>Stramenopiles</taxon>
        <taxon>Oomycota</taxon>
        <taxon>Peronosporomycetes</taxon>
        <taxon>Peronosporales</taxon>
        <taxon>Peronosporaceae</taxon>
        <taxon>Hyaloperonospora</taxon>
    </lineage>
</organism>
<feature type="compositionally biased region" description="Basic residues" evidence="1">
    <location>
        <begin position="96"/>
        <end position="109"/>
    </location>
</feature>
<evidence type="ECO:0000256" key="1">
    <source>
        <dbReference type="SAM" id="MobiDB-lite"/>
    </source>
</evidence>
<name>A0AAV0TAE3_HYABA</name>
<evidence type="ECO:0000313" key="3">
    <source>
        <dbReference type="Proteomes" id="UP001162031"/>
    </source>
</evidence>
<keyword evidence="3" id="KW-1185">Reference proteome</keyword>